<gene>
    <name evidence="1" type="ORF">MENT_LOCUS38695</name>
</gene>
<accession>A0A6V7WGU2</accession>
<comment type="caution">
    <text evidence="1">The sequence shown here is derived from an EMBL/GenBank/DDBJ whole genome shotgun (WGS) entry which is preliminary data.</text>
</comment>
<evidence type="ECO:0000313" key="2">
    <source>
        <dbReference type="Proteomes" id="UP000580250"/>
    </source>
</evidence>
<proteinExistence type="predicted"/>
<protein>
    <submittedName>
        <fullName evidence="1">Uncharacterized protein</fullName>
    </submittedName>
</protein>
<dbReference type="EMBL" id="CAJEWN010000578">
    <property type="protein sequence ID" value="CAD2186221.1"/>
    <property type="molecule type" value="Genomic_DNA"/>
</dbReference>
<name>A0A6V7WGU2_MELEN</name>
<dbReference type="Proteomes" id="UP000580250">
    <property type="component" value="Unassembled WGS sequence"/>
</dbReference>
<organism evidence="1 2">
    <name type="scientific">Meloidogyne enterolobii</name>
    <name type="common">Root-knot nematode worm</name>
    <name type="synonym">Meloidogyne mayaguensis</name>
    <dbReference type="NCBI Taxonomy" id="390850"/>
    <lineage>
        <taxon>Eukaryota</taxon>
        <taxon>Metazoa</taxon>
        <taxon>Ecdysozoa</taxon>
        <taxon>Nematoda</taxon>
        <taxon>Chromadorea</taxon>
        <taxon>Rhabditida</taxon>
        <taxon>Tylenchina</taxon>
        <taxon>Tylenchomorpha</taxon>
        <taxon>Tylenchoidea</taxon>
        <taxon>Meloidogynidae</taxon>
        <taxon>Meloidogyninae</taxon>
        <taxon>Meloidogyne</taxon>
    </lineage>
</organism>
<sequence>MAGAFALFEALGIPNTFNVSASIFFPSHFQFLDFDIIEHIERGNIIPELKFAKPGDWIVEEEGRIVENIKAHKERINSERIFFEEASKDLTKAMKIRRSINFFKNLFGKISYHFINQNKFANF</sequence>
<reference evidence="1 2" key="1">
    <citation type="submission" date="2020-08" db="EMBL/GenBank/DDBJ databases">
        <authorList>
            <person name="Koutsovoulos G."/>
            <person name="Danchin GJ E."/>
        </authorList>
    </citation>
    <scope>NUCLEOTIDE SEQUENCE [LARGE SCALE GENOMIC DNA]</scope>
</reference>
<evidence type="ECO:0000313" key="1">
    <source>
        <dbReference type="EMBL" id="CAD2186221.1"/>
    </source>
</evidence>
<dbReference type="AlphaFoldDB" id="A0A6V7WGU2"/>